<evidence type="ECO:0000313" key="1">
    <source>
        <dbReference type="EMBL" id="CAB4156092.1"/>
    </source>
</evidence>
<proteinExistence type="predicted"/>
<organism evidence="1">
    <name type="scientific">uncultured Caudovirales phage</name>
    <dbReference type="NCBI Taxonomy" id="2100421"/>
    <lineage>
        <taxon>Viruses</taxon>
        <taxon>Duplodnaviria</taxon>
        <taxon>Heunggongvirae</taxon>
        <taxon>Uroviricota</taxon>
        <taxon>Caudoviricetes</taxon>
        <taxon>Peduoviridae</taxon>
        <taxon>Maltschvirus</taxon>
        <taxon>Maltschvirus maltsch</taxon>
    </lineage>
</organism>
<accession>A0A6J5NBT2</accession>
<protein>
    <submittedName>
        <fullName evidence="1">Uncharacterized protein</fullName>
    </submittedName>
</protein>
<gene>
    <name evidence="1" type="ORF">UFOVP661_33</name>
</gene>
<dbReference type="EMBL" id="LR796642">
    <property type="protein sequence ID" value="CAB4156092.1"/>
    <property type="molecule type" value="Genomic_DNA"/>
</dbReference>
<name>A0A6J5NBT2_9CAUD</name>
<reference evidence="1" key="1">
    <citation type="submission" date="2020-04" db="EMBL/GenBank/DDBJ databases">
        <authorList>
            <person name="Chiriac C."/>
            <person name="Salcher M."/>
            <person name="Ghai R."/>
            <person name="Kavagutti S V."/>
        </authorList>
    </citation>
    <scope>NUCLEOTIDE SEQUENCE</scope>
</reference>
<sequence length="83" mass="9632">MSDEKGYTVDIPELYYQLGVERDLSHNLQRALDGWVSLMAKNGLIRTFPASYSDMRKEAEMRIADLKRLAYPPKTYEDEGDEE</sequence>